<dbReference type="GO" id="GO:0016301">
    <property type="term" value="F:kinase activity"/>
    <property type="evidence" value="ECO:0007669"/>
    <property type="project" value="UniProtKB-KW"/>
</dbReference>
<accession>A0A5A7P0X4</accession>
<gene>
    <name evidence="2" type="ORF">STAS_02054</name>
</gene>
<evidence type="ECO:0000256" key="1">
    <source>
        <dbReference type="SAM" id="MobiDB-lite"/>
    </source>
</evidence>
<sequence length="139" mass="15186">MGSDYDEAKAKTMKPSTVKEARNQSRSPGFPPKQFISYITSKVTANEGEGYGPDDGSLKPRISKEALAELLKVVESNVSTRQSFQSSRASMISFSSFIGKMVKKSFNTSADPRGLKCPSTGDALSPEPEKFLYHHESAE</sequence>
<feature type="region of interest" description="Disordered" evidence="1">
    <location>
        <begin position="107"/>
        <end position="139"/>
    </location>
</feature>
<comment type="caution">
    <text evidence="2">The sequence shown here is derived from an EMBL/GenBank/DDBJ whole genome shotgun (WGS) entry which is preliminary data.</text>
</comment>
<reference evidence="3" key="1">
    <citation type="journal article" date="2019" name="Curr. Biol.">
        <title>Genome Sequence of Striga asiatica Provides Insight into the Evolution of Plant Parasitism.</title>
        <authorList>
            <person name="Yoshida S."/>
            <person name="Kim S."/>
            <person name="Wafula E.K."/>
            <person name="Tanskanen J."/>
            <person name="Kim Y.M."/>
            <person name="Honaas L."/>
            <person name="Yang Z."/>
            <person name="Spallek T."/>
            <person name="Conn C.E."/>
            <person name="Ichihashi Y."/>
            <person name="Cheong K."/>
            <person name="Cui S."/>
            <person name="Der J.P."/>
            <person name="Gundlach H."/>
            <person name="Jiao Y."/>
            <person name="Hori C."/>
            <person name="Ishida J.K."/>
            <person name="Kasahara H."/>
            <person name="Kiba T."/>
            <person name="Kim M.S."/>
            <person name="Koo N."/>
            <person name="Laohavisit A."/>
            <person name="Lee Y.H."/>
            <person name="Lumba S."/>
            <person name="McCourt P."/>
            <person name="Mortimer J.C."/>
            <person name="Mutuku J.M."/>
            <person name="Nomura T."/>
            <person name="Sasaki-Sekimoto Y."/>
            <person name="Seto Y."/>
            <person name="Wang Y."/>
            <person name="Wakatake T."/>
            <person name="Sakakibara H."/>
            <person name="Demura T."/>
            <person name="Yamaguchi S."/>
            <person name="Yoneyama K."/>
            <person name="Manabe R.I."/>
            <person name="Nelson D.C."/>
            <person name="Schulman A.H."/>
            <person name="Timko M.P."/>
            <person name="dePamphilis C.W."/>
            <person name="Choi D."/>
            <person name="Shirasu K."/>
        </authorList>
    </citation>
    <scope>NUCLEOTIDE SEQUENCE [LARGE SCALE GENOMIC DNA]</scope>
    <source>
        <strain evidence="3">cv. UVA1</strain>
    </source>
</reference>
<dbReference type="EMBL" id="BKCP01001113">
    <property type="protein sequence ID" value="GER26402.1"/>
    <property type="molecule type" value="Genomic_DNA"/>
</dbReference>
<protein>
    <submittedName>
        <fullName evidence="2">Leucine-rich repeat protein kinase family protein</fullName>
    </submittedName>
</protein>
<feature type="region of interest" description="Disordered" evidence="1">
    <location>
        <begin position="1"/>
        <end position="33"/>
    </location>
</feature>
<dbReference type="AlphaFoldDB" id="A0A5A7P0X4"/>
<evidence type="ECO:0000313" key="3">
    <source>
        <dbReference type="Proteomes" id="UP000325081"/>
    </source>
</evidence>
<dbReference type="Proteomes" id="UP000325081">
    <property type="component" value="Unassembled WGS sequence"/>
</dbReference>
<feature type="compositionally biased region" description="Basic and acidic residues" evidence="1">
    <location>
        <begin position="1"/>
        <end position="10"/>
    </location>
</feature>
<keyword evidence="3" id="KW-1185">Reference proteome</keyword>
<organism evidence="2 3">
    <name type="scientific">Striga asiatica</name>
    <name type="common">Asiatic witchweed</name>
    <name type="synonym">Buchnera asiatica</name>
    <dbReference type="NCBI Taxonomy" id="4170"/>
    <lineage>
        <taxon>Eukaryota</taxon>
        <taxon>Viridiplantae</taxon>
        <taxon>Streptophyta</taxon>
        <taxon>Embryophyta</taxon>
        <taxon>Tracheophyta</taxon>
        <taxon>Spermatophyta</taxon>
        <taxon>Magnoliopsida</taxon>
        <taxon>eudicotyledons</taxon>
        <taxon>Gunneridae</taxon>
        <taxon>Pentapetalae</taxon>
        <taxon>asterids</taxon>
        <taxon>lamiids</taxon>
        <taxon>Lamiales</taxon>
        <taxon>Orobanchaceae</taxon>
        <taxon>Buchnereae</taxon>
        <taxon>Striga</taxon>
    </lineage>
</organism>
<name>A0A5A7P0X4_STRAF</name>
<feature type="compositionally biased region" description="Basic and acidic residues" evidence="1">
    <location>
        <begin position="127"/>
        <end position="139"/>
    </location>
</feature>
<evidence type="ECO:0000313" key="2">
    <source>
        <dbReference type="EMBL" id="GER26402.1"/>
    </source>
</evidence>
<proteinExistence type="predicted"/>
<keyword evidence="2" id="KW-0808">Transferase</keyword>
<keyword evidence="2" id="KW-0418">Kinase</keyword>